<reference evidence="2 3" key="1">
    <citation type="submission" date="2024-10" db="EMBL/GenBank/DDBJ databases">
        <title>The Natural Products Discovery Center: Release of the First 8490 Sequenced Strains for Exploring Actinobacteria Biosynthetic Diversity.</title>
        <authorList>
            <person name="Kalkreuter E."/>
            <person name="Kautsar S.A."/>
            <person name="Yang D."/>
            <person name="Bader C.D."/>
            <person name="Teijaro C.N."/>
            <person name="Fluegel L."/>
            <person name="Davis C.M."/>
            <person name="Simpson J.R."/>
            <person name="Lauterbach L."/>
            <person name="Steele A.D."/>
            <person name="Gui C."/>
            <person name="Meng S."/>
            <person name="Li G."/>
            <person name="Viehrig K."/>
            <person name="Ye F."/>
            <person name="Su P."/>
            <person name="Kiefer A.F."/>
            <person name="Nichols A."/>
            <person name="Cepeda A.J."/>
            <person name="Yan W."/>
            <person name="Fan B."/>
            <person name="Jiang Y."/>
            <person name="Adhikari A."/>
            <person name="Zheng C.-J."/>
            <person name="Schuster L."/>
            <person name="Cowan T.M."/>
            <person name="Smanski M.J."/>
            <person name="Chevrette M.G."/>
            <person name="De Carvalho L.P.S."/>
            <person name="Shen B."/>
        </authorList>
    </citation>
    <scope>NUCLEOTIDE SEQUENCE [LARGE SCALE GENOMIC DNA]</scope>
    <source>
        <strain evidence="2 3">NPDC049639</strain>
    </source>
</reference>
<dbReference type="InterPro" id="IPR001387">
    <property type="entry name" value="Cro/C1-type_HTH"/>
</dbReference>
<dbReference type="InterPro" id="IPR010982">
    <property type="entry name" value="Lambda_DNA-bd_dom_sf"/>
</dbReference>
<keyword evidence="3" id="KW-1185">Reference proteome</keyword>
<dbReference type="Gene3D" id="1.10.260.40">
    <property type="entry name" value="lambda repressor-like DNA-binding domains"/>
    <property type="match status" value="1"/>
</dbReference>
<comment type="caution">
    <text evidence="2">The sequence shown here is derived from an EMBL/GenBank/DDBJ whole genome shotgun (WGS) entry which is preliminary data.</text>
</comment>
<feature type="domain" description="Sulfatase-modifying factor enzyme-like" evidence="1">
    <location>
        <begin position="132"/>
        <end position="307"/>
    </location>
</feature>
<organism evidence="2 3">
    <name type="scientific">Spongisporangium articulatum</name>
    <dbReference type="NCBI Taxonomy" id="3362603"/>
    <lineage>
        <taxon>Bacteria</taxon>
        <taxon>Bacillati</taxon>
        <taxon>Actinomycetota</taxon>
        <taxon>Actinomycetes</taxon>
        <taxon>Kineosporiales</taxon>
        <taxon>Kineosporiaceae</taxon>
        <taxon>Spongisporangium</taxon>
    </lineage>
</organism>
<dbReference type="SUPFAM" id="SSF56436">
    <property type="entry name" value="C-type lectin-like"/>
    <property type="match status" value="1"/>
</dbReference>
<dbReference type="InterPro" id="IPR005532">
    <property type="entry name" value="SUMF_dom"/>
</dbReference>
<dbReference type="CDD" id="cd00093">
    <property type="entry name" value="HTH_XRE"/>
    <property type="match status" value="1"/>
</dbReference>
<dbReference type="InterPro" id="IPR016187">
    <property type="entry name" value="CTDL_fold"/>
</dbReference>
<dbReference type="SUPFAM" id="SSF47413">
    <property type="entry name" value="lambda repressor-like DNA-binding domains"/>
    <property type="match status" value="1"/>
</dbReference>
<dbReference type="PANTHER" id="PTHR23150:SF19">
    <property type="entry name" value="FORMYLGLYCINE-GENERATING ENZYME"/>
    <property type="match status" value="1"/>
</dbReference>
<dbReference type="RefSeq" id="WP_398277910.1">
    <property type="nucleotide sequence ID" value="NZ_JBITLV010000002.1"/>
</dbReference>
<dbReference type="InterPro" id="IPR042095">
    <property type="entry name" value="SUMF_sf"/>
</dbReference>
<name>A0ABW8AL13_9ACTN</name>
<evidence type="ECO:0000313" key="2">
    <source>
        <dbReference type="EMBL" id="MFI7587041.1"/>
    </source>
</evidence>
<evidence type="ECO:0000313" key="3">
    <source>
        <dbReference type="Proteomes" id="UP001612915"/>
    </source>
</evidence>
<sequence>MPQTVRTWTGRETRALREATRMSLRDFAAYLGVGQRTVPKWEAGRSAIQLRPETQAILDAALSRTTEDQRARFEASLNHGAHDVGPRPSGGSRLEVSTAANGAQVVRAHPVDGKQMALVGAGPFLPGPDNEVVELPAFYIDITPVTNQEYAKYMVATGAAAPAHWEAGSCPPGLLDHPVVFVTHTDAERYAAWAGKQLPSSLEREKARGTGGNVYPWGNQPSPAKCNVRESGPGRTTPVDRYHSGVSVYGVYDLSGNTWERCGTETTPGRFALKGSAFTSPFTMAQATASNDASSMMMDDDTGFRCVVSEEGAT</sequence>
<proteinExistence type="predicted"/>
<protein>
    <submittedName>
        <fullName evidence="2">SUMF1/EgtB/PvdO family nonheme iron enzyme</fullName>
    </submittedName>
</protein>
<accession>A0ABW8AL13</accession>
<dbReference type="InterPro" id="IPR051043">
    <property type="entry name" value="Sulfatase_Mod_Factor_Kinase"/>
</dbReference>
<gene>
    <name evidence="2" type="ORF">ACIB24_08205</name>
</gene>
<dbReference type="Proteomes" id="UP001612915">
    <property type="component" value="Unassembled WGS sequence"/>
</dbReference>
<dbReference type="EMBL" id="JBITLV010000002">
    <property type="protein sequence ID" value="MFI7587041.1"/>
    <property type="molecule type" value="Genomic_DNA"/>
</dbReference>
<evidence type="ECO:0000259" key="1">
    <source>
        <dbReference type="Pfam" id="PF03781"/>
    </source>
</evidence>
<dbReference type="PANTHER" id="PTHR23150">
    <property type="entry name" value="SULFATASE MODIFYING FACTOR 1, 2"/>
    <property type="match status" value="1"/>
</dbReference>
<dbReference type="Pfam" id="PF03781">
    <property type="entry name" value="FGE-sulfatase"/>
    <property type="match status" value="1"/>
</dbReference>
<dbReference type="Gene3D" id="3.90.1580.10">
    <property type="entry name" value="paralog of FGE (formylglycine-generating enzyme)"/>
    <property type="match status" value="1"/>
</dbReference>